<gene>
    <name evidence="1" type="ORF">GCM10010492_18990</name>
</gene>
<protein>
    <recommendedName>
        <fullName evidence="3">DUF2795 domain-containing protein</fullName>
    </recommendedName>
</protein>
<evidence type="ECO:0008006" key="3">
    <source>
        <dbReference type="Google" id="ProtNLM"/>
    </source>
</evidence>
<organism evidence="1 2">
    <name type="scientific">Saccharothrix mutabilis subsp. mutabilis</name>
    <dbReference type="NCBI Taxonomy" id="66855"/>
    <lineage>
        <taxon>Bacteria</taxon>
        <taxon>Bacillati</taxon>
        <taxon>Actinomycetota</taxon>
        <taxon>Actinomycetes</taxon>
        <taxon>Pseudonocardiales</taxon>
        <taxon>Pseudonocardiaceae</taxon>
        <taxon>Saccharothrix</taxon>
    </lineage>
</organism>
<dbReference type="Pfam" id="PF11387">
    <property type="entry name" value="DUF2795"/>
    <property type="match status" value="1"/>
</dbReference>
<dbReference type="InterPro" id="IPR021527">
    <property type="entry name" value="DUF2795"/>
</dbReference>
<sequence length="66" mass="7062">MAETTRDVLRATLAEVAFPATKNDLLDAAIRKGDPTAVQALREIARAEYADLDEVFRAVTLGEGGS</sequence>
<name>A0ABP3D1P3_9PSEU</name>
<reference evidence="2" key="1">
    <citation type="journal article" date="2019" name="Int. J. Syst. Evol. Microbiol.">
        <title>The Global Catalogue of Microorganisms (GCM) 10K type strain sequencing project: providing services to taxonomists for standard genome sequencing and annotation.</title>
        <authorList>
            <consortium name="The Broad Institute Genomics Platform"/>
            <consortium name="The Broad Institute Genome Sequencing Center for Infectious Disease"/>
            <person name="Wu L."/>
            <person name="Ma J."/>
        </authorList>
    </citation>
    <scope>NUCLEOTIDE SEQUENCE [LARGE SCALE GENOMIC DNA]</scope>
    <source>
        <strain evidence="2">JCM 3380</strain>
    </source>
</reference>
<proteinExistence type="predicted"/>
<dbReference type="RefSeq" id="WP_343933310.1">
    <property type="nucleotide sequence ID" value="NZ_BAAABU010000003.1"/>
</dbReference>
<dbReference type="Proteomes" id="UP001500416">
    <property type="component" value="Unassembled WGS sequence"/>
</dbReference>
<comment type="caution">
    <text evidence="1">The sequence shown here is derived from an EMBL/GenBank/DDBJ whole genome shotgun (WGS) entry which is preliminary data.</text>
</comment>
<keyword evidence="2" id="KW-1185">Reference proteome</keyword>
<evidence type="ECO:0000313" key="1">
    <source>
        <dbReference type="EMBL" id="GAA0221064.1"/>
    </source>
</evidence>
<accession>A0ABP3D1P3</accession>
<evidence type="ECO:0000313" key="2">
    <source>
        <dbReference type="Proteomes" id="UP001500416"/>
    </source>
</evidence>
<dbReference type="EMBL" id="BAAABU010000003">
    <property type="protein sequence ID" value="GAA0221064.1"/>
    <property type="molecule type" value="Genomic_DNA"/>
</dbReference>